<evidence type="ECO:0000313" key="4">
    <source>
        <dbReference type="EMBL" id="BBO31846.1"/>
    </source>
</evidence>
<dbReference type="Gene3D" id="3.30.1360.120">
    <property type="entry name" value="Probable tRNA modification gtpase trme, domain 1"/>
    <property type="match status" value="1"/>
</dbReference>
<dbReference type="Proteomes" id="UP000326837">
    <property type="component" value="Chromosome"/>
</dbReference>
<dbReference type="InterPro" id="IPR045179">
    <property type="entry name" value="YgfZ/GcvT"/>
</dbReference>
<dbReference type="NCBIfam" id="TIGR03317">
    <property type="entry name" value="ygfZ_signature"/>
    <property type="match status" value="1"/>
</dbReference>
<feature type="domain" description="Aminomethyltransferase C-terminal" evidence="3">
    <location>
        <begin position="253"/>
        <end position="312"/>
    </location>
</feature>
<dbReference type="GO" id="GO:0016226">
    <property type="term" value="P:iron-sulfur cluster assembly"/>
    <property type="evidence" value="ECO:0007669"/>
    <property type="project" value="TreeGrafter"/>
</dbReference>
<accession>A0A5K7XBY1</accession>
<dbReference type="SUPFAM" id="SSF103025">
    <property type="entry name" value="Folate-binding domain"/>
    <property type="match status" value="1"/>
</dbReference>
<dbReference type="Pfam" id="PF01571">
    <property type="entry name" value="GCV_T"/>
    <property type="match status" value="1"/>
</dbReference>
<dbReference type="Pfam" id="PF08669">
    <property type="entry name" value="GCV_T_C"/>
    <property type="match status" value="1"/>
</dbReference>
<organism evidence="4 5">
    <name type="scientific">Lacipirellula parvula</name>
    <dbReference type="NCBI Taxonomy" id="2650471"/>
    <lineage>
        <taxon>Bacteria</taxon>
        <taxon>Pseudomonadati</taxon>
        <taxon>Planctomycetota</taxon>
        <taxon>Planctomycetia</taxon>
        <taxon>Pirellulales</taxon>
        <taxon>Lacipirellulaceae</taxon>
        <taxon>Lacipirellula</taxon>
    </lineage>
</organism>
<evidence type="ECO:0000313" key="5">
    <source>
        <dbReference type="Proteomes" id="UP000326837"/>
    </source>
</evidence>
<reference evidence="5" key="1">
    <citation type="submission" date="2019-10" db="EMBL/GenBank/DDBJ databases">
        <title>Lacipirellula parvula gen. nov., sp. nov., representing a lineage of planctomycetes widespread in freshwater anoxic habitats, and description of the family Lacipirellulaceae.</title>
        <authorList>
            <person name="Dedysh S.N."/>
            <person name="Kulichevskaya I.S."/>
            <person name="Beletsky A.V."/>
            <person name="Rakitin A.L."/>
            <person name="Mardanov A.V."/>
            <person name="Ivanova A.A."/>
            <person name="Saltykova V.X."/>
            <person name="Rijpstra W.I.C."/>
            <person name="Sinninghe Damste J.S."/>
            <person name="Ravin N.V."/>
        </authorList>
    </citation>
    <scope>NUCLEOTIDE SEQUENCE [LARGE SCALE GENOMIC DNA]</scope>
    <source>
        <strain evidence="5">PX69</strain>
    </source>
</reference>
<evidence type="ECO:0000259" key="3">
    <source>
        <dbReference type="Pfam" id="PF08669"/>
    </source>
</evidence>
<dbReference type="PIRSF" id="PIRSF006487">
    <property type="entry name" value="GcvT"/>
    <property type="match status" value="1"/>
</dbReference>
<dbReference type="SUPFAM" id="SSF101790">
    <property type="entry name" value="Aminomethyltransferase beta-barrel domain"/>
    <property type="match status" value="1"/>
</dbReference>
<keyword evidence="5" id="KW-1185">Reference proteome</keyword>
<evidence type="ECO:0000259" key="2">
    <source>
        <dbReference type="Pfam" id="PF01571"/>
    </source>
</evidence>
<proteinExistence type="predicted"/>
<feature type="domain" description="GCVT N-terminal" evidence="2">
    <location>
        <begin position="2"/>
        <end position="222"/>
    </location>
</feature>
<dbReference type="AlphaFoldDB" id="A0A5K7XBY1"/>
<keyword evidence="1" id="KW-0809">Transit peptide</keyword>
<evidence type="ECO:0000256" key="1">
    <source>
        <dbReference type="ARBA" id="ARBA00022946"/>
    </source>
</evidence>
<protein>
    <submittedName>
        <fullName evidence="4">tRNA-modifying protein YgfZ</fullName>
    </submittedName>
</protein>
<dbReference type="PANTHER" id="PTHR22602:SF0">
    <property type="entry name" value="TRANSFERASE CAF17, MITOCHONDRIAL-RELATED"/>
    <property type="match status" value="1"/>
</dbReference>
<dbReference type="InterPro" id="IPR027266">
    <property type="entry name" value="TrmE/GcvT-like"/>
</dbReference>
<name>A0A5K7XBY1_9BACT</name>
<gene>
    <name evidence="4" type="ORF">PLANPX_1458</name>
</gene>
<dbReference type="KEGG" id="lpav:PLANPX_1458"/>
<dbReference type="InterPro" id="IPR029043">
    <property type="entry name" value="GcvT/YgfZ_C"/>
</dbReference>
<dbReference type="EMBL" id="AP021861">
    <property type="protein sequence ID" value="BBO31846.1"/>
    <property type="molecule type" value="Genomic_DNA"/>
</dbReference>
<dbReference type="InterPro" id="IPR013977">
    <property type="entry name" value="GcvT_C"/>
</dbReference>
<dbReference type="RefSeq" id="WP_152097917.1">
    <property type="nucleotide sequence ID" value="NZ_AP021861.1"/>
</dbReference>
<sequence>MNETLQHEYAAAIAGAGLVRLRDWSTVWASGGDRASFLHNMCTNDVKRLTPGDGCEAFFTDVKGKIHSHGFLLAGDNAIQIVAVPGTAERLMPQLDRYIIREDVTLADESAELTWLLAFGERAGEIAAVALGAGAAAGLDAAWSHRSVDVAGAAVTVVRCELLWTGGFLLGCSPAAIAALEGRWTAAGGTLGGEELWQTVRIESAWPMWGVDFDATNLPQEVSRDAQAISFRKGCYLGQETVARLDALGHVNKQLVAVAFAEGDVPPAGTELSHNDQPAGRVTSSCWSLRVAKPQAIAMVKRGAAAAGSTLQWSGGAGSVAGS</sequence>
<dbReference type="InterPro" id="IPR006222">
    <property type="entry name" value="GCVT_N"/>
</dbReference>
<dbReference type="InterPro" id="IPR017703">
    <property type="entry name" value="YgfZ/GCV_T_CS"/>
</dbReference>
<dbReference type="PANTHER" id="PTHR22602">
    <property type="entry name" value="TRANSFERASE CAF17, MITOCHONDRIAL-RELATED"/>
    <property type="match status" value="1"/>
</dbReference>